<evidence type="ECO:0000313" key="1">
    <source>
        <dbReference type="EMBL" id="NNM47926.1"/>
    </source>
</evidence>
<protein>
    <submittedName>
        <fullName evidence="1">DUF3500 domain-containing protein</fullName>
    </submittedName>
</protein>
<gene>
    <name evidence="1" type="ORF">HJG52_18225</name>
</gene>
<dbReference type="AlphaFoldDB" id="A0A849HDW6"/>
<keyword evidence="2" id="KW-1185">Reference proteome</keyword>
<accession>A0A849HDW6</accession>
<organism evidence="1 2">
    <name type="scientific">Knoellia koreensis</name>
    <dbReference type="NCBI Taxonomy" id="2730921"/>
    <lineage>
        <taxon>Bacteria</taxon>
        <taxon>Bacillati</taxon>
        <taxon>Actinomycetota</taxon>
        <taxon>Actinomycetes</taxon>
        <taxon>Micrococcales</taxon>
        <taxon>Intrasporangiaceae</taxon>
        <taxon>Knoellia</taxon>
    </lineage>
</organism>
<comment type="caution">
    <text evidence="1">The sequence shown here is derived from an EMBL/GenBank/DDBJ whole genome shotgun (WGS) entry which is preliminary data.</text>
</comment>
<dbReference type="PANTHER" id="PTHR37489:SF1">
    <property type="entry name" value="DUF3500 DOMAIN-CONTAINING PROTEIN"/>
    <property type="match status" value="1"/>
</dbReference>
<dbReference type="PANTHER" id="PTHR37489">
    <property type="entry name" value="DUF3500 DOMAIN-CONTAINING PROTEIN"/>
    <property type="match status" value="1"/>
</dbReference>
<reference evidence="1 2" key="1">
    <citation type="submission" date="2020-04" db="EMBL/GenBank/DDBJ databases">
        <title>Knoellia sp. isolate from air conditioner.</title>
        <authorList>
            <person name="Chea S."/>
            <person name="Kim D.-U."/>
        </authorList>
    </citation>
    <scope>NUCLEOTIDE SEQUENCE [LARGE SCALE GENOMIC DNA]</scope>
    <source>
        <strain evidence="1 2">DB2414S</strain>
    </source>
</reference>
<dbReference type="Proteomes" id="UP000588586">
    <property type="component" value="Unassembled WGS sequence"/>
</dbReference>
<name>A0A849HDW6_9MICO</name>
<dbReference type="Pfam" id="PF12006">
    <property type="entry name" value="DUF3500"/>
    <property type="match status" value="1"/>
</dbReference>
<dbReference type="InterPro" id="IPR021889">
    <property type="entry name" value="DUF3500"/>
</dbReference>
<proteinExistence type="predicted"/>
<sequence length="310" mass="34028">MRAAAAALADALDPDSRARLATTLDDPAYREWTYLPGPRDGAILADMTEPQRDLALALLDTGCSATSRHSARAVIDLDIVRRQLGGGNPQPGDDRFWWRVIGDPARDDAWAWRVNGHHLAIHVTVVGDDITVTPSFFGSEPATVLSGPRQGLRVLTAEEDLARDLLATLDADQQAIAVTSDEAPDDILTRNDPVADDSVIARGIARADLRPDQQERLAALVQHYFGRTPDAAARDAWDRATRAGLDEIRFAWAGGLERGQRHYYSVLGPTFLLEYDNTQDDANHIHSVWRDLREDFGGDLLAAHYNASAH</sequence>
<dbReference type="EMBL" id="JABEPQ010000005">
    <property type="protein sequence ID" value="NNM47926.1"/>
    <property type="molecule type" value="Genomic_DNA"/>
</dbReference>
<evidence type="ECO:0000313" key="2">
    <source>
        <dbReference type="Proteomes" id="UP000588586"/>
    </source>
</evidence>